<name>A0A1G5S2J1_PSEXY</name>
<reference evidence="1 2" key="1">
    <citation type="submission" date="2016-10" db="EMBL/GenBank/DDBJ databases">
        <authorList>
            <person name="de Groot N.N."/>
        </authorList>
    </citation>
    <scope>NUCLEOTIDE SEQUENCE [LARGE SCALE GENOMIC DNA]</scope>
    <source>
        <strain evidence="1 2">DSM 10317</strain>
    </source>
</reference>
<dbReference type="EMBL" id="FMWK01000011">
    <property type="protein sequence ID" value="SCZ79971.1"/>
    <property type="molecule type" value="Genomic_DNA"/>
</dbReference>
<evidence type="ECO:0000313" key="2">
    <source>
        <dbReference type="Proteomes" id="UP000199428"/>
    </source>
</evidence>
<evidence type="ECO:0000313" key="1">
    <source>
        <dbReference type="EMBL" id="SCZ79971.1"/>
    </source>
</evidence>
<gene>
    <name evidence="1" type="ORF">SAMN02910350_02062</name>
</gene>
<dbReference type="AlphaFoldDB" id="A0A1G5S2J1"/>
<accession>A0A1G5S2J1</accession>
<evidence type="ECO:0008006" key="3">
    <source>
        <dbReference type="Google" id="ProtNLM"/>
    </source>
</evidence>
<dbReference type="Proteomes" id="UP000199428">
    <property type="component" value="Unassembled WGS sequence"/>
</dbReference>
<protein>
    <recommendedName>
        <fullName evidence="3">Glyoxalase</fullName>
    </recommendedName>
</protein>
<dbReference type="RefSeq" id="WP_028247799.1">
    <property type="nucleotide sequence ID" value="NZ_FMWK01000011.1"/>
</dbReference>
<proteinExistence type="predicted"/>
<organism evidence="1 2">
    <name type="scientific">Pseudobutyrivibrio xylanivorans</name>
    <dbReference type="NCBI Taxonomy" id="185007"/>
    <lineage>
        <taxon>Bacteria</taxon>
        <taxon>Bacillati</taxon>
        <taxon>Bacillota</taxon>
        <taxon>Clostridia</taxon>
        <taxon>Lachnospirales</taxon>
        <taxon>Lachnospiraceae</taxon>
        <taxon>Pseudobutyrivibrio</taxon>
    </lineage>
</organism>
<sequence length="84" mass="9533">MYDKLTIKAFLDNQLKLFPEKVAEDEQEAAEFLEDVCATVCKNKKEVMEYLEDAMDISGMSEDEILSSEEVFAIGDGRYLIVEG</sequence>